<dbReference type="CDD" id="cd00609">
    <property type="entry name" value="AAT_like"/>
    <property type="match status" value="1"/>
</dbReference>
<dbReference type="GO" id="GO:0008483">
    <property type="term" value="F:transaminase activity"/>
    <property type="evidence" value="ECO:0007669"/>
    <property type="project" value="UniProtKB-KW"/>
</dbReference>
<comment type="similarity">
    <text evidence="1">Belongs to the class-I pyridoxal-phosphate-dependent aminotransferase family.</text>
</comment>
<dbReference type="Pfam" id="PF00155">
    <property type="entry name" value="Aminotran_1_2"/>
    <property type="match status" value="1"/>
</dbReference>
<comment type="cofactor">
    <cofactor evidence="1">
        <name>pyridoxal 5'-phosphate</name>
        <dbReference type="ChEBI" id="CHEBI:597326"/>
    </cofactor>
</comment>
<dbReference type="GO" id="GO:0030170">
    <property type="term" value="F:pyridoxal phosphate binding"/>
    <property type="evidence" value="ECO:0007669"/>
    <property type="project" value="InterPro"/>
</dbReference>
<dbReference type="SUPFAM" id="SSF53383">
    <property type="entry name" value="PLP-dependent transferases"/>
    <property type="match status" value="1"/>
</dbReference>
<dbReference type="NCBIfam" id="NF005305">
    <property type="entry name" value="PRK06836.1"/>
    <property type="match status" value="1"/>
</dbReference>
<comment type="caution">
    <text evidence="3">The sequence shown here is derived from an EMBL/GenBank/DDBJ whole genome shotgun (WGS) entry which is preliminary data.</text>
</comment>
<dbReference type="InterPro" id="IPR015424">
    <property type="entry name" value="PyrdxlP-dep_Trfase"/>
</dbReference>
<dbReference type="PANTHER" id="PTHR42691:SF1">
    <property type="entry name" value="ASPARTATE AMINOTRANSFERASE YHDR-RELATED"/>
    <property type="match status" value="1"/>
</dbReference>
<keyword evidence="1" id="KW-0808">Transferase</keyword>
<reference evidence="3 4" key="1">
    <citation type="submission" date="2011-10" db="EMBL/GenBank/DDBJ databases">
        <title>The Genome Sequence of Lachnospiraceae bacterium ACC2.</title>
        <authorList>
            <consortium name="The Broad Institute Genome Sequencing Platform"/>
            <person name="Earl A."/>
            <person name="Ward D."/>
            <person name="Feldgarden M."/>
            <person name="Gevers D."/>
            <person name="Sizova M."/>
            <person name="Hazen A."/>
            <person name="Epstein S."/>
            <person name="Young S.K."/>
            <person name="Zeng Q."/>
            <person name="Gargeya S."/>
            <person name="Fitzgerald M."/>
            <person name="Haas B."/>
            <person name="Abouelleil A."/>
            <person name="Alvarado L."/>
            <person name="Arachchi H.M."/>
            <person name="Berlin A."/>
            <person name="Brown A."/>
            <person name="Chapman S.B."/>
            <person name="Chen Z."/>
            <person name="Dunbar C."/>
            <person name="Freedman E."/>
            <person name="Gearin G."/>
            <person name="Goldberg J."/>
            <person name="Griggs A."/>
            <person name="Gujja S."/>
            <person name="Heiman D."/>
            <person name="Howarth C."/>
            <person name="Larson L."/>
            <person name="Lui A."/>
            <person name="MacDonald P.J.P."/>
            <person name="Montmayeur A."/>
            <person name="Murphy C."/>
            <person name="Neiman D."/>
            <person name="Pearson M."/>
            <person name="Priest M."/>
            <person name="Roberts A."/>
            <person name="Saif S."/>
            <person name="Shea T."/>
            <person name="Shenoy N."/>
            <person name="Sisk P."/>
            <person name="Stolte C."/>
            <person name="Sykes S."/>
            <person name="Wortman J."/>
            <person name="Nusbaum C."/>
            <person name="Birren B."/>
        </authorList>
    </citation>
    <scope>NUCLEOTIDE SEQUENCE [LARGE SCALE GENOMIC DNA]</scope>
    <source>
        <strain evidence="3 4">ACC2</strain>
    </source>
</reference>
<sequence length="401" mass="44245">MEMISKSMQALLSQNSVIRAMFEEGERLRGEYGSDKVYDFSLGNPNVPAPAEVEQAIREVLAEEPSVSVHGYMNNAGFADLRTAIADSLQERFGLAYRADQLIMTTGAAAALNILLKTVLNPGDEVLTFAPYFSEYKNYVQNYGGVLRLVATDPETFLPDLDALRKAIGEKTRALILNTPNNPSGVVYSEEVLRGIQGVLAEKEREFGSCILVISDEPYRELVYDGAMVPWIPALMPHAAVVYSYSKTLSLPGERIGWLLLPDSIPEARELYAAAVIANRISGFVNAPSLIQRVLKRTLGCRADFSVYEHNRALLLRELPKMGYRLVKPEGAFYLLIQAPEGDDAAFAATLKEERILTVPCKSFACPGYVRLAYCVAETTVRNALPGFRRTAESYKAKGLL</sequence>
<evidence type="ECO:0000313" key="3">
    <source>
        <dbReference type="EMBL" id="EHO18176.1"/>
    </source>
</evidence>
<accession>A0AA36Y6R7</accession>
<dbReference type="InterPro" id="IPR004839">
    <property type="entry name" value="Aminotransferase_I/II_large"/>
</dbReference>
<dbReference type="Proteomes" id="UP000018466">
    <property type="component" value="Unassembled WGS sequence"/>
</dbReference>
<dbReference type="Gene3D" id="3.90.1150.10">
    <property type="entry name" value="Aspartate Aminotransferase, domain 1"/>
    <property type="match status" value="2"/>
</dbReference>
<evidence type="ECO:0000256" key="1">
    <source>
        <dbReference type="RuleBase" id="RU000481"/>
    </source>
</evidence>
<evidence type="ECO:0000313" key="4">
    <source>
        <dbReference type="Proteomes" id="UP000018466"/>
    </source>
</evidence>
<organism evidence="3 4">
    <name type="scientific">Stomatobaculum longum</name>
    <dbReference type="NCBI Taxonomy" id="796942"/>
    <lineage>
        <taxon>Bacteria</taxon>
        <taxon>Bacillati</taxon>
        <taxon>Bacillota</taxon>
        <taxon>Clostridia</taxon>
        <taxon>Lachnospirales</taxon>
        <taxon>Lachnospiraceae</taxon>
        <taxon>Stomatobaculum</taxon>
    </lineage>
</organism>
<dbReference type="PANTHER" id="PTHR42691">
    <property type="entry name" value="ASPARTATE AMINOTRANSFERASE YHDR-RELATED"/>
    <property type="match status" value="1"/>
</dbReference>
<dbReference type="InterPro" id="IPR015421">
    <property type="entry name" value="PyrdxlP-dep_Trfase_major"/>
</dbReference>
<proteinExistence type="inferred from homology"/>
<name>A0AA36Y6R7_9FIRM</name>
<feature type="domain" description="Aminotransferase class I/classII large" evidence="2">
    <location>
        <begin position="37"/>
        <end position="385"/>
    </location>
</feature>
<protein>
    <recommendedName>
        <fullName evidence="1">Aminotransferase</fullName>
        <ecNumber evidence="1">2.6.1.-</ecNumber>
    </recommendedName>
</protein>
<dbReference type="Gene3D" id="3.40.640.10">
    <property type="entry name" value="Type I PLP-dependent aspartate aminotransferase-like (Major domain)"/>
    <property type="match status" value="1"/>
</dbReference>
<dbReference type="EC" id="2.6.1.-" evidence="1"/>
<dbReference type="AlphaFoldDB" id="A0AA36Y6R7"/>
<keyword evidence="1" id="KW-0032">Aminotransferase</keyword>
<keyword evidence="4" id="KW-1185">Reference proteome</keyword>
<dbReference type="InterPro" id="IPR004838">
    <property type="entry name" value="NHTrfase_class1_PyrdxlP-BS"/>
</dbReference>
<gene>
    <name evidence="3" type="ORF">HMPREF9623_00360</name>
</gene>
<dbReference type="EMBL" id="AGEL01000003">
    <property type="protein sequence ID" value="EHO18176.1"/>
    <property type="molecule type" value="Genomic_DNA"/>
</dbReference>
<dbReference type="InterPro" id="IPR015422">
    <property type="entry name" value="PyrdxlP-dep_Trfase_small"/>
</dbReference>
<dbReference type="PROSITE" id="PS00105">
    <property type="entry name" value="AA_TRANSFER_CLASS_1"/>
    <property type="match status" value="1"/>
</dbReference>
<evidence type="ECO:0000259" key="2">
    <source>
        <dbReference type="Pfam" id="PF00155"/>
    </source>
</evidence>